<evidence type="ECO:0000313" key="4">
    <source>
        <dbReference type="Proteomes" id="UP000277671"/>
    </source>
</evidence>
<gene>
    <name evidence="3" type="ORF">BDK92_2015</name>
</gene>
<dbReference type="AlphaFoldDB" id="A0A495JFQ6"/>
<dbReference type="InterPro" id="IPR045472">
    <property type="entry name" value="DUF6493"/>
</dbReference>
<dbReference type="RefSeq" id="WP_121156452.1">
    <property type="nucleotide sequence ID" value="NZ_RBKT01000001.1"/>
</dbReference>
<accession>A0A495JFQ6</accession>
<keyword evidence="4" id="KW-1185">Reference proteome</keyword>
<evidence type="ECO:0000313" key="3">
    <source>
        <dbReference type="EMBL" id="RKR87723.1"/>
    </source>
</evidence>
<protein>
    <recommendedName>
        <fullName evidence="2">DUF6493 domain-containing protein</fullName>
    </recommendedName>
</protein>
<feature type="domain" description="DUF6493" evidence="2">
    <location>
        <begin position="22"/>
        <end position="291"/>
    </location>
</feature>
<proteinExistence type="predicted"/>
<dbReference type="OrthoDB" id="3268451at2"/>
<dbReference type="EMBL" id="RBKT01000001">
    <property type="protein sequence ID" value="RKR87723.1"/>
    <property type="molecule type" value="Genomic_DNA"/>
</dbReference>
<reference evidence="3 4" key="1">
    <citation type="submission" date="2018-10" db="EMBL/GenBank/DDBJ databases">
        <title>Sequencing the genomes of 1000 actinobacteria strains.</title>
        <authorList>
            <person name="Klenk H.-P."/>
        </authorList>
    </citation>
    <scope>NUCLEOTIDE SEQUENCE [LARGE SCALE GENOMIC DNA]</scope>
    <source>
        <strain evidence="3 4">DSM 45175</strain>
    </source>
</reference>
<sequence length="926" mass="98834">MPAPDLIADLIALPEPALIDRLCALDSAERETLRRPARQALDEYHRHLYGEASHRPRPSDGDRLRLILLATAPAADLSWPQTKRSDTAGADADADAQWRIVHSRGRRFLDALARATVRWMSEVTSHSPIFEEIRAHERAGSITLAVDDTYVLAMISGLTGQFQNEQSKADLLRADPDLVDRAFWRIFEVEGNREVSLTNVDRFLGPETQSWQEAVLELAADGTIDRQRVLDATLAALARAFPQYRAGWFSRLHEALRPTVDEAASRQAAYAGLLRSPLGPTVALALGALTTLDNAGRLDDTLTNAGLAAAVHVPARTTATRAVRLAGRIMRRNTAAGLDILAAALRHPHADVQSAALAELRRHGSPSARAEVERHLDQLAPSTAAAARQWLGPTDAPPAPENTASDPVRPAPTPAAVVAPPSPVRAAEPHPVVPAQIVPEQIVPITEPAELAEALAVLLAHPDDAELGERCLGAAARLGADPARYGPLTKRAHRLHRDSLAVNMHGHPLGVTALVLACAGERQRGQWRSTRYDAIIAGRFAEVTGLLLAGGRRQLAAEPTHHGGWVDPDVLIDRLSATPDPMPLDTVAALLRLGPHTTATATLAARADHLPQRLRRPLTYALGGPPPTEPVTDDHPLWIAAARARAPYDDDPWLRGLPTGPDRPALDVGGAGQAPRWTVEVAPPRYDGQLARTWGLEAKPTSTPPGETDTADPLRPTVSLAQLHASAWTPGPYQPILHPHPGWASLIWPGNIDPMLTLGLEELWDTVHGIARTDAVPALALLAGTAAAPPTLGSDLLAAGFASAFLDVRTAAVDAAAVLLPGRIATAELAAAMVRFAPAVPVNRWTSALTDLSTAGRGDQVLALLTALLPHLDRGTRGLHGLVELLRDEHLRAAVPVTDPPLRAWLTALAKGNSKTAKAAATLTTR</sequence>
<evidence type="ECO:0000256" key="1">
    <source>
        <dbReference type="SAM" id="MobiDB-lite"/>
    </source>
</evidence>
<comment type="caution">
    <text evidence="3">The sequence shown here is derived from an EMBL/GenBank/DDBJ whole genome shotgun (WGS) entry which is preliminary data.</text>
</comment>
<name>A0A495JFQ6_9ACTN</name>
<dbReference type="Pfam" id="PF20103">
    <property type="entry name" value="DUF6493"/>
    <property type="match status" value="1"/>
</dbReference>
<feature type="region of interest" description="Disordered" evidence="1">
    <location>
        <begin position="391"/>
        <end position="423"/>
    </location>
</feature>
<evidence type="ECO:0000259" key="2">
    <source>
        <dbReference type="Pfam" id="PF20103"/>
    </source>
</evidence>
<organism evidence="3 4">
    <name type="scientific">Micromonospora pisi</name>
    <dbReference type="NCBI Taxonomy" id="589240"/>
    <lineage>
        <taxon>Bacteria</taxon>
        <taxon>Bacillati</taxon>
        <taxon>Actinomycetota</taxon>
        <taxon>Actinomycetes</taxon>
        <taxon>Micromonosporales</taxon>
        <taxon>Micromonosporaceae</taxon>
        <taxon>Micromonospora</taxon>
    </lineage>
</organism>
<dbReference type="Proteomes" id="UP000277671">
    <property type="component" value="Unassembled WGS sequence"/>
</dbReference>